<protein>
    <submittedName>
        <fullName evidence="2">DNA binding domain, excisionase family</fullName>
    </submittedName>
</protein>
<dbReference type="HOGENOM" id="CLU_106726_2_0_11"/>
<organism evidence="2 3">
    <name type="scientific">Actinomyces johnsonii F0542</name>
    <dbReference type="NCBI Taxonomy" id="1321818"/>
    <lineage>
        <taxon>Bacteria</taxon>
        <taxon>Bacillati</taxon>
        <taxon>Actinomycetota</taxon>
        <taxon>Actinomycetes</taxon>
        <taxon>Actinomycetales</taxon>
        <taxon>Actinomycetaceae</taxon>
        <taxon>Actinomyces</taxon>
    </lineage>
</organism>
<dbReference type="Pfam" id="PF12728">
    <property type="entry name" value="HTH_17"/>
    <property type="match status" value="1"/>
</dbReference>
<evidence type="ECO:0000313" key="3">
    <source>
        <dbReference type="Proteomes" id="UP000016536"/>
    </source>
</evidence>
<evidence type="ECO:0000313" key="2">
    <source>
        <dbReference type="EMBL" id="ERH25878.1"/>
    </source>
</evidence>
<dbReference type="SUPFAM" id="SSF46955">
    <property type="entry name" value="Putative DNA-binding domain"/>
    <property type="match status" value="1"/>
</dbReference>
<dbReference type="EMBL" id="AWSE01000006">
    <property type="protein sequence ID" value="ERH25878.1"/>
    <property type="molecule type" value="Genomic_DNA"/>
</dbReference>
<comment type="caution">
    <text evidence="2">The sequence shown here is derived from an EMBL/GenBank/DDBJ whole genome shotgun (WGS) entry which is preliminary data.</text>
</comment>
<accession>U1S1X2</accession>
<dbReference type="InterPro" id="IPR041657">
    <property type="entry name" value="HTH_17"/>
</dbReference>
<keyword evidence="3" id="KW-1185">Reference proteome</keyword>
<reference evidence="2 3" key="1">
    <citation type="submission" date="2013-08" db="EMBL/GenBank/DDBJ databases">
        <authorList>
            <person name="Weinstock G."/>
            <person name="Sodergren E."/>
            <person name="Wylie T."/>
            <person name="Fulton L."/>
            <person name="Fulton R."/>
            <person name="Fronick C."/>
            <person name="O'Laughlin M."/>
            <person name="Godfrey J."/>
            <person name="Miner T."/>
            <person name="Herter B."/>
            <person name="Appelbaum E."/>
            <person name="Cordes M."/>
            <person name="Lek S."/>
            <person name="Wollam A."/>
            <person name="Pepin K.H."/>
            <person name="Palsikar V.B."/>
            <person name="Mitreva M."/>
            <person name="Wilson R.K."/>
        </authorList>
    </citation>
    <scope>NUCLEOTIDE SEQUENCE [LARGE SCALE GENOMIC DNA]</scope>
    <source>
        <strain evidence="2 3">F0542</strain>
    </source>
</reference>
<dbReference type="InterPro" id="IPR009061">
    <property type="entry name" value="DNA-bd_dom_put_sf"/>
</dbReference>
<name>U1S1X2_9ACTO</name>
<dbReference type="PATRIC" id="fig|1321818.3.peg.86"/>
<gene>
    <name evidence="2" type="ORF">HMPREF1979_00110</name>
</gene>
<dbReference type="Proteomes" id="UP000016536">
    <property type="component" value="Unassembled WGS sequence"/>
</dbReference>
<dbReference type="AlphaFoldDB" id="U1S1X2"/>
<dbReference type="NCBIfam" id="TIGR01764">
    <property type="entry name" value="excise"/>
    <property type="match status" value="1"/>
</dbReference>
<dbReference type="Gene3D" id="1.10.1660.10">
    <property type="match status" value="1"/>
</dbReference>
<evidence type="ECO:0000259" key="1">
    <source>
        <dbReference type="Pfam" id="PF12728"/>
    </source>
</evidence>
<proteinExistence type="predicted"/>
<feature type="domain" description="Helix-turn-helix" evidence="1">
    <location>
        <begin position="85"/>
        <end position="134"/>
    </location>
</feature>
<dbReference type="GO" id="GO:0003677">
    <property type="term" value="F:DNA binding"/>
    <property type="evidence" value="ECO:0007669"/>
    <property type="project" value="InterPro"/>
</dbReference>
<sequence>MMNEQQCGSCIMIVTTESKTYLPEEDVAGHFAELVTALEASSGAALTINGETIELPSAAAEALLQVVDVMRRGLAVTVAPQDQRLTTQEAADMLGISRPTLVRMLEAGEIPFEKVRRHRRLFLTDVLEFRERQRRAASEALSDMVADAQAMGDYDEDPAEARKVLRDLRSQD</sequence>
<dbReference type="InterPro" id="IPR010093">
    <property type="entry name" value="SinI_DNA-bd"/>
</dbReference>